<protein>
    <recommendedName>
        <fullName evidence="6">Ankyrin repeat domain-containing protein</fullName>
    </recommendedName>
</protein>
<organism evidence="4 5">
    <name type="scientific">Pseudanabaena yagii GIHE-NHR1</name>
    <dbReference type="NCBI Taxonomy" id="2722753"/>
    <lineage>
        <taxon>Bacteria</taxon>
        <taxon>Bacillati</taxon>
        <taxon>Cyanobacteriota</taxon>
        <taxon>Cyanophyceae</taxon>
        <taxon>Pseudanabaenales</taxon>
        <taxon>Pseudanabaenaceae</taxon>
        <taxon>Pseudanabaena</taxon>
        <taxon>Pseudanabaena yagii</taxon>
    </lineage>
</organism>
<evidence type="ECO:0000256" key="1">
    <source>
        <dbReference type="ARBA" id="ARBA00022737"/>
    </source>
</evidence>
<evidence type="ECO:0000313" key="5">
    <source>
        <dbReference type="Proteomes" id="UP000738376"/>
    </source>
</evidence>
<evidence type="ECO:0008006" key="6">
    <source>
        <dbReference type="Google" id="ProtNLM"/>
    </source>
</evidence>
<comment type="caution">
    <text evidence="4">The sequence shown here is derived from an EMBL/GenBank/DDBJ whole genome shotgun (WGS) entry which is preliminary data.</text>
</comment>
<name>A0ABX1LNH6_9CYAN</name>
<dbReference type="Gene3D" id="1.25.40.20">
    <property type="entry name" value="Ankyrin repeat-containing domain"/>
    <property type="match status" value="1"/>
</dbReference>
<reference evidence="4 5" key="1">
    <citation type="submission" date="2020-03" db="EMBL/GenBank/DDBJ databases">
        <title>Draft Genome Sequence of 2-Methylisoborneol Producing Pseudanabaena yagii Strain GIHE-NHR1 Isolated from North Han River in South Korea.</title>
        <authorList>
            <person name="Jeong J."/>
        </authorList>
    </citation>
    <scope>NUCLEOTIDE SEQUENCE [LARGE SCALE GENOMIC DNA]</scope>
    <source>
        <strain evidence="4 5">GIHE-NHR1</strain>
    </source>
</reference>
<dbReference type="PROSITE" id="PS50088">
    <property type="entry name" value="ANK_REPEAT"/>
    <property type="match status" value="4"/>
</dbReference>
<dbReference type="SUPFAM" id="SSF48403">
    <property type="entry name" value="Ankyrin repeat"/>
    <property type="match status" value="1"/>
</dbReference>
<dbReference type="PROSITE" id="PS50297">
    <property type="entry name" value="ANK_REP_REGION"/>
    <property type="match status" value="4"/>
</dbReference>
<evidence type="ECO:0000313" key="4">
    <source>
        <dbReference type="EMBL" id="NMF57021.1"/>
    </source>
</evidence>
<keyword evidence="2 3" id="KW-0040">ANK repeat</keyword>
<dbReference type="Pfam" id="PF00023">
    <property type="entry name" value="Ank"/>
    <property type="match status" value="1"/>
</dbReference>
<feature type="repeat" description="ANK" evidence="3">
    <location>
        <begin position="95"/>
        <end position="127"/>
    </location>
</feature>
<dbReference type="Pfam" id="PF12796">
    <property type="entry name" value="Ank_2"/>
    <property type="match status" value="2"/>
</dbReference>
<dbReference type="SMART" id="SM00248">
    <property type="entry name" value="ANK"/>
    <property type="match status" value="6"/>
</dbReference>
<dbReference type="Proteomes" id="UP000738376">
    <property type="component" value="Unassembled WGS sequence"/>
</dbReference>
<proteinExistence type="predicted"/>
<feature type="repeat" description="ANK" evidence="3">
    <location>
        <begin position="196"/>
        <end position="228"/>
    </location>
</feature>
<dbReference type="InterPro" id="IPR036770">
    <property type="entry name" value="Ankyrin_rpt-contain_sf"/>
</dbReference>
<evidence type="ECO:0000256" key="2">
    <source>
        <dbReference type="ARBA" id="ARBA00023043"/>
    </source>
</evidence>
<evidence type="ECO:0000256" key="3">
    <source>
        <dbReference type="PROSITE-ProRule" id="PRU00023"/>
    </source>
</evidence>
<dbReference type="PANTHER" id="PTHR24198">
    <property type="entry name" value="ANKYRIN REPEAT AND PROTEIN KINASE DOMAIN-CONTAINING PROTEIN"/>
    <property type="match status" value="1"/>
</dbReference>
<dbReference type="InterPro" id="IPR002110">
    <property type="entry name" value="Ankyrin_rpt"/>
</dbReference>
<feature type="repeat" description="ANK" evidence="3">
    <location>
        <begin position="164"/>
        <end position="196"/>
    </location>
</feature>
<dbReference type="PRINTS" id="PR01415">
    <property type="entry name" value="ANKYRIN"/>
</dbReference>
<feature type="repeat" description="ANK" evidence="3">
    <location>
        <begin position="131"/>
        <end position="163"/>
    </location>
</feature>
<dbReference type="PANTHER" id="PTHR24198:SF194">
    <property type="entry name" value="INVERSIN-A"/>
    <property type="match status" value="1"/>
</dbReference>
<dbReference type="RefSeq" id="WP_169362102.1">
    <property type="nucleotide sequence ID" value="NZ_JAAVJL010000001.1"/>
</dbReference>
<keyword evidence="1" id="KW-0677">Repeat</keyword>
<sequence>MKLTSSVLVAIAIATTFSPRASEALPRLSLQKTQSNLTLNASLTKQSQTSPVYSVPQNALLLEAVKNEDLDLAKLALSRNADPNTLDKNEEEALNGRAILQIAAENNSLEIAKLLIAYGANVNGNPKYTYVGGTPLSTSAAMGHLEIVKLLVNKGAKLELAADGGYTALDEAIAENRAEVVQFLLERGMNPNYYVEGYTPLYDAASRGYTNIVRLLIKHGADVNFGNSFAKPLAIAIKKSHLEIIDILKKAGARSATQ</sequence>
<dbReference type="EMBL" id="JAAVJL010000001">
    <property type="protein sequence ID" value="NMF57021.1"/>
    <property type="molecule type" value="Genomic_DNA"/>
</dbReference>
<gene>
    <name evidence="4" type="ORF">HC246_03080</name>
</gene>
<keyword evidence="5" id="KW-1185">Reference proteome</keyword>
<accession>A0ABX1LNH6</accession>